<evidence type="ECO:0000313" key="1">
    <source>
        <dbReference type="EMBL" id="BAD56327.1"/>
    </source>
</evidence>
<dbReference type="Proteomes" id="UP000006820">
    <property type="component" value="Chromosome"/>
</dbReference>
<organism evidence="1 2">
    <name type="scientific">Nocardia farcinica (strain IFM 10152)</name>
    <dbReference type="NCBI Taxonomy" id="247156"/>
    <lineage>
        <taxon>Bacteria</taxon>
        <taxon>Bacillati</taxon>
        <taxon>Actinomycetota</taxon>
        <taxon>Actinomycetes</taxon>
        <taxon>Mycobacteriales</taxon>
        <taxon>Nocardiaceae</taxon>
        <taxon>Nocardia</taxon>
    </lineage>
</organism>
<name>Q5YZR4_NOCFA</name>
<dbReference type="STRING" id="247156.NFA_14820"/>
<dbReference type="RefSeq" id="WP_011208012.1">
    <property type="nucleotide sequence ID" value="NC_006361.1"/>
</dbReference>
<dbReference type="EMBL" id="AP006618">
    <property type="protein sequence ID" value="BAD56327.1"/>
    <property type="molecule type" value="Genomic_DNA"/>
</dbReference>
<proteinExistence type="predicted"/>
<sequence>MSDLFTLWIPRAAVMAALGWLLWVAACIAVENLLVPSAYLACDLCDDPDCEGCDPTDGFDGEAWDRARDLEQDRQWGIAS</sequence>
<dbReference type="GeneID" id="61132293"/>
<dbReference type="HOGENOM" id="CLU_2586183_0_0_11"/>
<dbReference type="KEGG" id="nfa:NFA_14820"/>
<evidence type="ECO:0000313" key="2">
    <source>
        <dbReference type="Proteomes" id="UP000006820"/>
    </source>
</evidence>
<gene>
    <name evidence="1" type="ordered locus">NFA_14820</name>
</gene>
<dbReference type="AlphaFoldDB" id="Q5YZR4"/>
<reference evidence="1 2" key="1">
    <citation type="journal article" date="2004" name="Proc. Natl. Acad. Sci. U.S.A.">
        <title>The complete genomic sequence of Nocardia farcinica IFM 10152.</title>
        <authorList>
            <person name="Ishikawa J."/>
            <person name="Yamashita A."/>
            <person name="Mikami Y."/>
            <person name="Hoshino Y."/>
            <person name="Kurita H."/>
            <person name="Hotta K."/>
            <person name="Shiba T."/>
            <person name="Hattori M."/>
        </authorList>
    </citation>
    <scope>NUCLEOTIDE SEQUENCE [LARGE SCALE GENOMIC DNA]</scope>
    <source>
        <strain evidence="1 2">IFM 10152</strain>
    </source>
</reference>
<keyword evidence="2" id="KW-1185">Reference proteome</keyword>
<protein>
    <submittedName>
        <fullName evidence="1">Uncharacterized protein</fullName>
    </submittedName>
</protein>
<accession>Q5YZR4</accession>